<protein>
    <submittedName>
        <fullName evidence="2">Deoxyribonuclease RhsC</fullName>
        <ecNumber evidence="2">3.1.-.-</ecNumber>
    </submittedName>
</protein>
<dbReference type="NCBIfam" id="TIGR03696">
    <property type="entry name" value="Rhs_assc_core"/>
    <property type="match status" value="1"/>
</dbReference>
<dbReference type="GO" id="GO:0016787">
    <property type="term" value="F:hydrolase activity"/>
    <property type="evidence" value="ECO:0007669"/>
    <property type="project" value="UniProtKB-KW"/>
</dbReference>
<evidence type="ECO:0000259" key="1">
    <source>
        <dbReference type="Pfam" id="PF03527"/>
    </source>
</evidence>
<dbReference type="Pfam" id="PF03527">
    <property type="entry name" value="RHS"/>
    <property type="match status" value="1"/>
</dbReference>
<proteinExistence type="predicted"/>
<dbReference type="PRINTS" id="PR00394">
    <property type="entry name" value="RHSPROTEIN"/>
</dbReference>
<dbReference type="InterPro" id="IPR001826">
    <property type="entry name" value="RHS"/>
</dbReference>
<dbReference type="PANTHER" id="PTHR32305:SF15">
    <property type="entry name" value="PROTEIN RHSA-RELATED"/>
    <property type="match status" value="1"/>
</dbReference>
<dbReference type="AlphaFoldDB" id="A0A6N3B3R6"/>
<dbReference type="RefSeq" id="WP_422070372.1">
    <property type="nucleotide sequence ID" value="NZ_CACRUL010000012.1"/>
</dbReference>
<gene>
    <name evidence="2" type="primary">rhsC</name>
    <name evidence="2" type="ORF">SRLFYP117_00698</name>
</gene>
<sequence length="242" mass="28052">MGVHYDALGRRIDKGRLKDGEVSDGLEEEIGFVWDGRYTYIYTDPDSYEPLAQVHNHTNTEGENHQQNHYFHCDQIGILRDMTDKDANLLWYSECTAWGRLKEETKVTDSAYQPFRLQNQYAVRETGLHYNFFRYYDPDAGRFVNQDPIKLKGGNNLYQFAPNVQGWVDIFGLYNAQKCASISARIENLKYEIYLKRIPALESNPNYLPWRIGPGEALRDTVRGHVKLLNAAYSKLAKAEKE</sequence>
<reference evidence="2" key="1">
    <citation type="submission" date="2019-11" db="EMBL/GenBank/DDBJ databases">
        <authorList>
            <person name="Feng L."/>
        </authorList>
    </citation>
    <scope>NUCLEOTIDE SEQUENCE</scope>
    <source>
        <strain evidence="2">SrubneriLFYP117</strain>
    </source>
</reference>
<organism evidence="2">
    <name type="scientific">Streptococcus oralis</name>
    <dbReference type="NCBI Taxonomy" id="1303"/>
    <lineage>
        <taxon>Bacteria</taxon>
        <taxon>Bacillati</taxon>
        <taxon>Bacillota</taxon>
        <taxon>Bacilli</taxon>
        <taxon>Lactobacillales</taxon>
        <taxon>Streptococcaceae</taxon>
        <taxon>Streptococcus</taxon>
    </lineage>
</organism>
<dbReference type="EC" id="3.1.-.-" evidence="2"/>
<name>A0A6N3B3R6_STROR</name>
<dbReference type="PANTHER" id="PTHR32305">
    <property type="match status" value="1"/>
</dbReference>
<feature type="domain" description="RHS protein conserved region" evidence="1">
    <location>
        <begin position="69"/>
        <end position="104"/>
    </location>
</feature>
<dbReference type="Gene3D" id="2.180.10.10">
    <property type="entry name" value="RHS repeat-associated core"/>
    <property type="match status" value="1"/>
</dbReference>
<dbReference type="InterPro" id="IPR050708">
    <property type="entry name" value="T6SS_VgrG/RHS"/>
</dbReference>
<accession>A0A6N3B3R6</accession>
<keyword evidence="2" id="KW-0378">Hydrolase</keyword>
<dbReference type="EMBL" id="CACRUL010000012">
    <property type="protein sequence ID" value="VYT97108.1"/>
    <property type="molecule type" value="Genomic_DNA"/>
</dbReference>
<dbReference type="InterPro" id="IPR022385">
    <property type="entry name" value="Rhs_assc_core"/>
</dbReference>
<evidence type="ECO:0000313" key="2">
    <source>
        <dbReference type="EMBL" id="VYT97108.1"/>
    </source>
</evidence>